<feature type="domain" description="MABP1/WDR62 first WD40" evidence="5">
    <location>
        <begin position="53"/>
        <end position="380"/>
    </location>
</feature>
<evidence type="ECO:0000256" key="2">
    <source>
        <dbReference type="ARBA" id="ARBA00022737"/>
    </source>
</evidence>
<dbReference type="SUPFAM" id="SSF50978">
    <property type="entry name" value="WD40 repeat-like"/>
    <property type="match status" value="2"/>
</dbReference>
<feature type="domain" description="MABP1/WDR62 second WD40" evidence="6">
    <location>
        <begin position="386"/>
        <end position="729"/>
    </location>
</feature>
<evidence type="ECO:0000259" key="6">
    <source>
        <dbReference type="Pfam" id="PF24782"/>
    </source>
</evidence>
<evidence type="ECO:0000256" key="4">
    <source>
        <dbReference type="SAM" id="MobiDB-lite"/>
    </source>
</evidence>
<feature type="compositionally biased region" description="Polar residues" evidence="4">
    <location>
        <begin position="1289"/>
        <end position="1308"/>
    </location>
</feature>
<dbReference type="Ensembl" id="ENSACOT00000001485.1">
    <property type="protein sequence ID" value="ENSACOP00000001438.1"/>
    <property type="gene ID" value="ENSACOG00000000978.1"/>
</dbReference>
<reference evidence="7" key="1">
    <citation type="submission" date="2025-08" db="UniProtKB">
        <authorList>
            <consortium name="Ensembl"/>
        </authorList>
    </citation>
    <scope>IDENTIFICATION</scope>
</reference>
<evidence type="ECO:0000313" key="8">
    <source>
        <dbReference type="Proteomes" id="UP000694522"/>
    </source>
</evidence>
<dbReference type="PANTHER" id="PTHR44813:SF1">
    <property type="entry name" value="MITOGEN-ACTIVATED PROTEIN KINASE-BINDING PROTEIN 1"/>
    <property type="match status" value="1"/>
</dbReference>
<dbReference type="PROSITE" id="PS50294">
    <property type="entry name" value="WD_REPEATS_REGION"/>
    <property type="match status" value="1"/>
</dbReference>
<feature type="region of interest" description="Disordered" evidence="4">
    <location>
        <begin position="861"/>
        <end position="900"/>
    </location>
</feature>
<proteinExistence type="predicted"/>
<feature type="compositionally biased region" description="Acidic residues" evidence="4">
    <location>
        <begin position="783"/>
        <end position="794"/>
    </location>
</feature>
<dbReference type="Pfam" id="PF24780">
    <property type="entry name" value="WD40_MABP1-WDR62_1st"/>
    <property type="match status" value="1"/>
</dbReference>
<keyword evidence="2" id="KW-0677">Repeat</keyword>
<dbReference type="GO" id="GO:0046330">
    <property type="term" value="P:positive regulation of JNK cascade"/>
    <property type="evidence" value="ECO:0007669"/>
    <property type="project" value="TreeGrafter"/>
</dbReference>
<feature type="compositionally biased region" description="Acidic residues" evidence="4">
    <location>
        <begin position="881"/>
        <end position="890"/>
    </location>
</feature>
<feature type="repeat" description="WD" evidence="3">
    <location>
        <begin position="408"/>
        <end position="430"/>
    </location>
</feature>
<dbReference type="Pfam" id="PF24782">
    <property type="entry name" value="WD40_MABP1-WDR62_2nd"/>
    <property type="match status" value="1"/>
</dbReference>
<dbReference type="InterPro" id="IPR056162">
    <property type="entry name" value="WD40_MABP1-WDR62_2nd"/>
</dbReference>
<feature type="compositionally biased region" description="Low complexity" evidence="4">
    <location>
        <begin position="861"/>
        <end position="877"/>
    </location>
</feature>
<protein>
    <submittedName>
        <fullName evidence="7">Mitogen-activated protein kinase binding protein 1</fullName>
    </submittedName>
</protein>
<feature type="repeat" description="WD" evidence="3">
    <location>
        <begin position="696"/>
        <end position="737"/>
    </location>
</feature>
<dbReference type="Proteomes" id="UP000694522">
    <property type="component" value="Unplaced"/>
</dbReference>
<feature type="region of interest" description="Disordered" evidence="4">
    <location>
        <begin position="956"/>
        <end position="1023"/>
    </location>
</feature>
<dbReference type="GO" id="GO:0005737">
    <property type="term" value="C:cytoplasm"/>
    <property type="evidence" value="ECO:0007669"/>
    <property type="project" value="TreeGrafter"/>
</dbReference>
<evidence type="ECO:0000259" key="5">
    <source>
        <dbReference type="Pfam" id="PF24780"/>
    </source>
</evidence>
<name>A0A8B9F3V2_9PSIT</name>
<feature type="region of interest" description="Disordered" evidence="4">
    <location>
        <begin position="1285"/>
        <end position="1352"/>
    </location>
</feature>
<dbReference type="InterPro" id="IPR015943">
    <property type="entry name" value="WD40/YVTN_repeat-like_dom_sf"/>
</dbReference>
<organism evidence="7 8">
    <name type="scientific">Amazona collaria</name>
    <name type="common">yellow-billed parrot</name>
    <dbReference type="NCBI Taxonomy" id="241587"/>
    <lineage>
        <taxon>Eukaryota</taxon>
        <taxon>Metazoa</taxon>
        <taxon>Chordata</taxon>
        <taxon>Craniata</taxon>
        <taxon>Vertebrata</taxon>
        <taxon>Euteleostomi</taxon>
        <taxon>Archelosauria</taxon>
        <taxon>Archosauria</taxon>
        <taxon>Dinosauria</taxon>
        <taxon>Saurischia</taxon>
        <taxon>Theropoda</taxon>
        <taxon>Coelurosauria</taxon>
        <taxon>Aves</taxon>
        <taxon>Neognathae</taxon>
        <taxon>Neoaves</taxon>
        <taxon>Telluraves</taxon>
        <taxon>Australaves</taxon>
        <taxon>Psittaciformes</taxon>
        <taxon>Psittacidae</taxon>
        <taxon>Amazona</taxon>
    </lineage>
</organism>
<feature type="compositionally biased region" description="Acidic residues" evidence="4">
    <location>
        <begin position="1007"/>
        <end position="1018"/>
    </location>
</feature>
<dbReference type="Gene3D" id="2.130.10.10">
    <property type="entry name" value="YVTN repeat-like/Quinoprotein amine dehydrogenase"/>
    <property type="match status" value="3"/>
</dbReference>
<feature type="region of interest" description="Disordered" evidence="4">
    <location>
        <begin position="771"/>
        <end position="806"/>
    </location>
</feature>
<keyword evidence="8" id="KW-1185">Reference proteome</keyword>
<evidence type="ECO:0000256" key="3">
    <source>
        <dbReference type="PROSITE-ProRule" id="PRU00221"/>
    </source>
</evidence>
<keyword evidence="1 3" id="KW-0853">WD repeat</keyword>
<reference evidence="7" key="2">
    <citation type="submission" date="2025-09" db="UniProtKB">
        <authorList>
            <consortium name="Ensembl"/>
        </authorList>
    </citation>
    <scope>IDENTIFICATION</scope>
</reference>
<dbReference type="PROSITE" id="PS50082">
    <property type="entry name" value="WD_REPEATS_2"/>
    <property type="match status" value="2"/>
</dbReference>
<dbReference type="FunFam" id="2.130.10.10:FF:000046">
    <property type="entry name" value="WD repeat-containing protein 62 isoform 1"/>
    <property type="match status" value="1"/>
</dbReference>
<dbReference type="InterPro" id="IPR001680">
    <property type="entry name" value="WD40_rpt"/>
</dbReference>
<dbReference type="SMART" id="SM00320">
    <property type="entry name" value="WD40"/>
    <property type="match status" value="12"/>
</dbReference>
<dbReference type="PANTHER" id="PTHR44813">
    <property type="entry name" value="MITOGEN-ACTIVATED PROTEIN KINASE-BINDING PROTEIN 1"/>
    <property type="match status" value="1"/>
</dbReference>
<evidence type="ECO:0000256" key="1">
    <source>
        <dbReference type="ARBA" id="ARBA00022574"/>
    </source>
</evidence>
<dbReference type="FunFam" id="2.130.10.10:FF:000091">
    <property type="entry name" value="mitogen-activated protein kinase-binding protein 1 isoform X1"/>
    <property type="match status" value="1"/>
</dbReference>
<dbReference type="FunFam" id="2.130.10.10:FF:000124">
    <property type="entry name" value="WD repeat-containing protein 62 isoform 1"/>
    <property type="match status" value="1"/>
</dbReference>
<dbReference type="InterPro" id="IPR056161">
    <property type="entry name" value="WD40_MABP1-WDR62_1st"/>
</dbReference>
<accession>A0A8B9F3V2</accession>
<dbReference type="InterPro" id="IPR036322">
    <property type="entry name" value="WD40_repeat_dom_sf"/>
</dbReference>
<sequence>MSVEGSTITSRIKNLLRSPSIKLRRSKPGNKREDIGSKVTLEKVLGITVSGGRGLACDPKTGLVAYPAGCVVVLFNPRKNKQHHILNSSRKTITALAFSPDGKYLVTGESGHMPAVRVWDVAERAQVAELQEHKYGVACVAFSPSSKYIVSVGYQHDMIVNVWSWKKNIVVAANKVSSKVTAVSFSEDCSYFVTAGNRHIKFWYLDDSKTSKVNATVPLLGRSGLLGELRNNFFTDVACGKGKKAESTFCITSSGLLCEFNEKRLLDKWVELRTTVANCISVNHDYIFCGCADGTVRIFNPLNLHFVTTLPKPHYLGTDIASVTEASRLFSGMADAKYPDTIALTFDPTNQWLSCVYNDHSLYVWDVKDPKKVGKVYSALYHSSCVWNIEMYPEVKDSNQSCLPPGSFITCSSDNTIRLWNTESSNIHGTALHRNILSNDLMKIIYVDDNTQVLLDTDYNSAGSADKADAQVMDTKVGIRTVCVSPSGEHLASGDRIGTLRIYELQSLREMLKVEAHDSEILCLEYSKPDTGLKLLASASRDRLIHVLDAGKDYSLQQTLDEHSSSITAVKFAANDGKVRMISCGADKSIYFRTAQKTGEGVQFTRTHHIVRKTTLYDMDVDPSWKYAAIGCQDRNIRVFNISSGKQKKLYKGSQGEDGTLIKVQTDPSGLYIATSCSDKNLSIFDFYSGECVATMYGHSEIVTGMKFSNDCKHLISVSGDSCIFIWRLSSEMTINMRQRLSDMKQRGKQAEKSPPHKTAGLMRHESISALSSAPALSSDSDKDGEDEGNDEDELHGLQDSDPDLTLSRSLSHWEMRRIAAIQRSEAPMSKVPRQRGRWSQPTSNIEMTVKSMLDLRQLESFSVSRSPSRDSLSQNSNGDDREEQADLPEQEIPPQDNRSCVRPQMIRLVSCEEGIFSQELEPSESEECVIYPEQDEIHPTDPSSEFQVKALPHGKLNRGYHSNGCPDKHSPDSACSVDYSSSRLSSPDHPNEDSESTEPLSVDGISDLEGEEGEEDVATGMPEGEIPQIHDQEKFLKEHFGTLGSTDGKGTALCLVGVEFGMAFQICSLYKSNKAISSARLLWLRLSLSSSNLILDSKAIELPTQTSHFTPDLLKNGSSQPSDALESNQLLENVNSNRAPYVQKKRRSALEASRVGMAPGRVTASFPEVLSSAKQRPQTLLVVEKDPRPNNCRVLSASMLKMDGSGALLAKDVRAAKPKSYMNPTTSFRAKMSRSISVGENLYLVKPALQPVVNCSSPKSFHSKLASSNRAHLILDIPKPLPDRPTLASFSPTTKTKTLLEPQSPQSPAGACKKKPSFPEVRASKKENLTAGSLVPGREASTGPTKESPVESAASRMGCQDEPGCLNLGFYFSSPSGSCISVEQCEHMVSELQDSMRKAIHLYRMVKSSTDKDKIAEEKLPKSLGDQQTLALLEQYSELLLQAVERRMDKKL</sequence>
<evidence type="ECO:0000313" key="7">
    <source>
        <dbReference type="Ensembl" id="ENSACOP00000001438.1"/>
    </source>
</evidence>
<feature type="region of interest" description="Disordered" evidence="4">
    <location>
        <begin position="825"/>
        <end position="845"/>
    </location>
</feature>
<dbReference type="GO" id="GO:0043124">
    <property type="term" value="P:negative regulation of canonical NF-kappaB signal transduction"/>
    <property type="evidence" value="ECO:0007669"/>
    <property type="project" value="TreeGrafter"/>
</dbReference>
<dbReference type="InterPro" id="IPR055292">
    <property type="entry name" value="MABP1"/>
</dbReference>